<organism evidence="1 2">
    <name type="scientific">Fusobacterium mortiferum</name>
    <dbReference type="NCBI Taxonomy" id="850"/>
    <lineage>
        <taxon>Bacteria</taxon>
        <taxon>Fusobacteriati</taxon>
        <taxon>Fusobacteriota</taxon>
        <taxon>Fusobacteriia</taxon>
        <taxon>Fusobacteriales</taxon>
        <taxon>Fusobacteriaceae</taxon>
        <taxon>Fusobacterium</taxon>
    </lineage>
</organism>
<accession>A0ABS2G359</accession>
<name>A0ABS2G359_FUSMR</name>
<protein>
    <recommendedName>
        <fullName evidence="3">Transposase DDE domain-containing protein</fullName>
    </recommendedName>
</protein>
<evidence type="ECO:0008006" key="3">
    <source>
        <dbReference type="Google" id="ProtNLM"/>
    </source>
</evidence>
<evidence type="ECO:0000313" key="2">
    <source>
        <dbReference type="Proteomes" id="UP000728968"/>
    </source>
</evidence>
<keyword evidence="2" id="KW-1185">Reference proteome</keyword>
<sequence>MVSYHIGKQLRLNRSIQIEGAFVVLKEDMKLRKLKVCVKGLREIVIFGMGYNFNRYINRMIRNCKGTTLHSLKVVQFN</sequence>
<dbReference type="Proteomes" id="UP000728968">
    <property type="component" value="Unassembled WGS sequence"/>
</dbReference>
<reference evidence="1 2" key="1">
    <citation type="journal article" date="2021" name="Sci. Rep.">
        <title>The distribution of antibiotic resistance genes in chicken gut microbiota commensals.</title>
        <authorList>
            <person name="Juricova H."/>
            <person name="Matiasovicova J."/>
            <person name="Kubasova T."/>
            <person name="Cejkova D."/>
            <person name="Rychlik I."/>
        </authorList>
    </citation>
    <scope>NUCLEOTIDE SEQUENCE [LARGE SCALE GENOMIC DNA]</scope>
    <source>
        <strain evidence="1 2">An425</strain>
    </source>
</reference>
<gene>
    <name evidence="1" type="ORF">H6A04_05040</name>
</gene>
<proteinExistence type="predicted"/>
<dbReference type="EMBL" id="JACJLT010000032">
    <property type="protein sequence ID" value="MBM6875018.1"/>
    <property type="molecule type" value="Genomic_DNA"/>
</dbReference>
<evidence type="ECO:0000313" key="1">
    <source>
        <dbReference type="EMBL" id="MBM6875018.1"/>
    </source>
</evidence>
<comment type="caution">
    <text evidence="1">The sequence shown here is derived from an EMBL/GenBank/DDBJ whole genome shotgun (WGS) entry which is preliminary data.</text>
</comment>